<dbReference type="Pfam" id="PF01381">
    <property type="entry name" value="HTH_3"/>
    <property type="match status" value="1"/>
</dbReference>
<gene>
    <name evidence="2" type="ORF">EDB95_2649</name>
</gene>
<evidence type="ECO:0000313" key="3">
    <source>
        <dbReference type="Proteomes" id="UP000294498"/>
    </source>
</evidence>
<dbReference type="SUPFAM" id="SSF47413">
    <property type="entry name" value="lambda repressor-like DNA-binding domains"/>
    <property type="match status" value="1"/>
</dbReference>
<dbReference type="RefSeq" id="WP_133994252.1">
    <property type="nucleotide sequence ID" value="NZ_SODV01000001.1"/>
</dbReference>
<dbReference type="GO" id="GO:0003677">
    <property type="term" value="F:DNA binding"/>
    <property type="evidence" value="ECO:0007669"/>
    <property type="project" value="InterPro"/>
</dbReference>
<proteinExistence type="predicted"/>
<dbReference type="AlphaFoldDB" id="A0A4R8DUK9"/>
<evidence type="ECO:0000259" key="1">
    <source>
        <dbReference type="PROSITE" id="PS50943"/>
    </source>
</evidence>
<name>A0A4R8DUK9_9BACT</name>
<dbReference type="CDD" id="cd00093">
    <property type="entry name" value="HTH_XRE"/>
    <property type="match status" value="1"/>
</dbReference>
<organism evidence="2 3">
    <name type="scientific">Dinghuibacter silviterrae</name>
    <dbReference type="NCBI Taxonomy" id="1539049"/>
    <lineage>
        <taxon>Bacteria</taxon>
        <taxon>Pseudomonadati</taxon>
        <taxon>Bacteroidota</taxon>
        <taxon>Chitinophagia</taxon>
        <taxon>Chitinophagales</taxon>
        <taxon>Chitinophagaceae</taxon>
        <taxon>Dinghuibacter</taxon>
    </lineage>
</organism>
<dbReference type="OrthoDB" id="961302at2"/>
<reference evidence="2 3" key="1">
    <citation type="submission" date="2019-03" db="EMBL/GenBank/DDBJ databases">
        <title>Genomic Encyclopedia of Type Strains, Phase IV (KMG-IV): sequencing the most valuable type-strain genomes for metagenomic binning, comparative biology and taxonomic classification.</title>
        <authorList>
            <person name="Goeker M."/>
        </authorList>
    </citation>
    <scope>NUCLEOTIDE SEQUENCE [LARGE SCALE GENOMIC DNA]</scope>
    <source>
        <strain evidence="2 3">DSM 100059</strain>
    </source>
</reference>
<sequence>MKEKTPIATEAQYGKTMEEILSLMNKGEKNLSKAESEHLREMAFAAQQYEKERYTIPAPVTIEGMIELKMYERRLKQKELAQLMGLSEPKLSQILSGKRAPDIAFLKAAHQKLGIDASFLLNHV</sequence>
<keyword evidence="3" id="KW-1185">Reference proteome</keyword>
<comment type="caution">
    <text evidence="2">The sequence shown here is derived from an EMBL/GenBank/DDBJ whole genome shotgun (WGS) entry which is preliminary data.</text>
</comment>
<dbReference type="InterPro" id="IPR010982">
    <property type="entry name" value="Lambda_DNA-bd_dom_sf"/>
</dbReference>
<dbReference type="EMBL" id="SODV01000001">
    <property type="protein sequence ID" value="TDX01608.1"/>
    <property type="molecule type" value="Genomic_DNA"/>
</dbReference>
<accession>A0A4R8DUK9</accession>
<dbReference type="SMART" id="SM00530">
    <property type="entry name" value="HTH_XRE"/>
    <property type="match status" value="1"/>
</dbReference>
<dbReference type="Gene3D" id="1.10.260.40">
    <property type="entry name" value="lambda repressor-like DNA-binding domains"/>
    <property type="match status" value="1"/>
</dbReference>
<dbReference type="Proteomes" id="UP000294498">
    <property type="component" value="Unassembled WGS sequence"/>
</dbReference>
<feature type="domain" description="HTH cro/C1-type" evidence="1">
    <location>
        <begin position="72"/>
        <end position="120"/>
    </location>
</feature>
<dbReference type="InterPro" id="IPR001387">
    <property type="entry name" value="Cro/C1-type_HTH"/>
</dbReference>
<dbReference type="PROSITE" id="PS50943">
    <property type="entry name" value="HTH_CROC1"/>
    <property type="match status" value="1"/>
</dbReference>
<protein>
    <submittedName>
        <fullName evidence="2">HTH-type transcriptional regulator/antitoxin HigA</fullName>
    </submittedName>
</protein>
<evidence type="ECO:0000313" key="2">
    <source>
        <dbReference type="EMBL" id="TDX01608.1"/>
    </source>
</evidence>